<dbReference type="InterPro" id="IPR000182">
    <property type="entry name" value="GNAT_dom"/>
</dbReference>
<dbReference type="RefSeq" id="WP_155611122.1">
    <property type="nucleotide sequence ID" value="NZ_WNZW01000003.1"/>
</dbReference>
<dbReference type="OrthoDB" id="66776at2"/>
<feature type="domain" description="N-acetyltransferase" evidence="1">
    <location>
        <begin position="5"/>
        <end position="160"/>
    </location>
</feature>
<dbReference type="CDD" id="cd04301">
    <property type="entry name" value="NAT_SF"/>
    <property type="match status" value="1"/>
</dbReference>
<evidence type="ECO:0000259" key="1">
    <source>
        <dbReference type="PROSITE" id="PS51186"/>
    </source>
</evidence>
<proteinExistence type="predicted"/>
<dbReference type="Proteomes" id="UP000447876">
    <property type="component" value="Unassembled WGS sequence"/>
</dbReference>
<name>A0A7X2Z288_9BACL</name>
<sequence>MDNKLSLRLYAAIDKEALERFVLPEEQVVFSALPKDVLDEAIQDKCMYPVVIASEDILAGFFILHEGPDIGEFTANPNAMLLRSFSIDYRYQGQGIAKMAMLELPEFMKSRFPGRNEVVLAVNKRNKTAQSVYLAAGFQDKGRLIEGPIGPQHIYHLALD</sequence>
<dbReference type="GO" id="GO:0016747">
    <property type="term" value="F:acyltransferase activity, transferring groups other than amino-acyl groups"/>
    <property type="evidence" value="ECO:0007669"/>
    <property type="project" value="InterPro"/>
</dbReference>
<reference evidence="2 3" key="1">
    <citation type="submission" date="2019-11" db="EMBL/GenBank/DDBJ databases">
        <title>Draft genome sequences of five Paenibacillus species of dairy origin.</title>
        <authorList>
            <person name="Olajide A.M."/>
            <person name="Chen S."/>
            <person name="Lapointe G."/>
        </authorList>
    </citation>
    <scope>NUCLEOTIDE SEQUENCE [LARGE SCALE GENOMIC DNA]</scope>
    <source>
        <strain evidence="2 3">12CR55</strain>
    </source>
</reference>
<dbReference type="InterPro" id="IPR016181">
    <property type="entry name" value="Acyl_CoA_acyltransferase"/>
</dbReference>
<dbReference type="SUPFAM" id="SSF55729">
    <property type="entry name" value="Acyl-CoA N-acyltransferases (Nat)"/>
    <property type="match status" value="1"/>
</dbReference>
<protein>
    <submittedName>
        <fullName evidence="2">GNAT family N-acetyltransferase</fullName>
    </submittedName>
</protein>
<dbReference type="EMBL" id="WNZW01000003">
    <property type="protein sequence ID" value="MUG45728.1"/>
    <property type="molecule type" value="Genomic_DNA"/>
</dbReference>
<evidence type="ECO:0000313" key="2">
    <source>
        <dbReference type="EMBL" id="MUG45728.1"/>
    </source>
</evidence>
<dbReference type="Pfam" id="PF00583">
    <property type="entry name" value="Acetyltransf_1"/>
    <property type="match status" value="1"/>
</dbReference>
<dbReference type="PROSITE" id="PS51186">
    <property type="entry name" value="GNAT"/>
    <property type="match status" value="1"/>
</dbReference>
<dbReference type="Gene3D" id="3.40.630.30">
    <property type="match status" value="1"/>
</dbReference>
<keyword evidence="2" id="KW-0808">Transferase</keyword>
<accession>A0A7X2Z288</accession>
<gene>
    <name evidence="2" type="ORF">GNP95_12075</name>
</gene>
<comment type="caution">
    <text evidence="2">The sequence shown here is derived from an EMBL/GenBank/DDBJ whole genome shotgun (WGS) entry which is preliminary data.</text>
</comment>
<dbReference type="AlphaFoldDB" id="A0A7X2Z288"/>
<evidence type="ECO:0000313" key="3">
    <source>
        <dbReference type="Proteomes" id="UP000447876"/>
    </source>
</evidence>
<organism evidence="2 3">
    <name type="scientific">Paenibacillus woosongensis</name>
    <dbReference type="NCBI Taxonomy" id="307580"/>
    <lineage>
        <taxon>Bacteria</taxon>
        <taxon>Bacillati</taxon>
        <taxon>Bacillota</taxon>
        <taxon>Bacilli</taxon>
        <taxon>Bacillales</taxon>
        <taxon>Paenibacillaceae</taxon>
        <taxon>Paenibacillus</taxon>
    </lineage>
</organism>